<accession>A0A1J7JL53</accession>
<gene>
    <name evidence="1" type="ORF">CONLIGDRAFT_632110</name>
</gene>
<dbReference type="InParanoid" id="A0A1J7JL53"/>
<organism evidence="1 2">
    <name type="scientific">Coniochaeta ligniaria NRRL 30616</name>
    <dbReference type="NCBI Taxonomy" id="1408157"/>
    <lineage>
        <taxon>Eukaryota</taxon>
        <taxon>Fungi</taxon>
        <taxon>Dikarya</taxon>
        <taxon>Ascomycota</taxon>
        <taxon>Pezizomycotina</taxon>
        <taxon>Sordariomycetes</taxon>
        <taxon>Sordariomycetidae</taxon>
        <taxon>Coniochaetales</taxon>
        <taxon>Coniochaetaceae</taxon>
        <taxon>Coniochaeta</taxon>
    </lineage>
</organism>
<name>A0A1J7JL53_9PEZI</name>
<feature type="non-terminal residue" evidence="1">
    <location>
        <position position="98"/>
    </location>
</feature>
<protein>
    <submittedName>
        <fullName evidence="1">Uncharacterized protein</fullName>
    </submittedName>
</protein>
<dbReference type="AlphaFoldDB" id="A0A1J7JL53"/>
<sequence>MPSCRLYAVNPDLCGRHWIVCLVMPVILQMLGHDLAILPCGDSFKTWPFPYISRSATEYYRMGTPDYPDLPRGGVQHSSSSLIVGLYIVILVIEYHTH</sequence>
<reference evidence="1 2" key="1">
    <citation type="submission" date="2016-10" db="EMBL/GenBank/DDBJ databases">
        <title>Draft genome sequence of Coniochaeta ligniaria NRRL30616, a lignocellulolytic fungus for bioabatement of inhibitors in plant biomass hydrolysates.</title>
        <authorList>
            <consortium name="DOE Joint Genome Institute"/>
            <person name="Jimenez D.J."/>
            <person name="Hector R.E."/>
            <person name="Riley R."/>
            <person name="Sun H."/>
            <person name="Grigoriev I.V."/>
            <person name="Van Elsas J.D."/>
            <person name="Nichols N.N."/>
        </authorList>
    </citation>
    <scope>NUCLEOTIDE SEQUENCE [LARGE SCALE GENOMIC DNA]</scope>
    <source>
        <strain evidence="1 2">NRRL 30616</strain>
    </source>
</reference>
<keyword evidence="2" id="KW-1185">Reference proteome</keyword>
<proteinExistence type="predicted"/>
<evidence type="ECO:0000313" key="2">
    <source>
        <dbReference type="Proteomes" id="UP000182658"/>
    </source>
</evidence>
<evidence type="ECO:0000313" key="1">
    <source>
        <dbReference type="EMBL" id="OIW30004.1"/>
    </source>
</evidence>
<dbReference type="EMBL" id="KV875097">
    <property type="protein sequence ID" value="OIW30004.1"/>
    <property type="molecule type" value="Genomic_DNA"/>
</dbReference>
<dbReference type="Proteomes" id="UP000182658">
    <property type="component" value="Unassembled WGS sequence"/>
</dbReference>